<evidence type="ECO:0000259" key="13">
    <source>
        <dbReference type="PROSITE" id="PS51918"/>
    </source>
</evidence>
<dbReference type="PANTHER" id="PTHR22960">
    <property type="entry name" value="MOLYBDOPTERIN COFACTOR SYNTHESIS PROTEIN A"/>
    <property type="match status" value="1"/>
</dbReference>
<accession>A0A1H4DQM6</accession>
<evidence type="ECO:0000256" key="11">
    <source>
        <dbReference type="ARBA" id="ARBA00048697"/>
    </source>
</evidence>
<feature type="binding site" evidence="12">
    <location>
        <position position="118"/>
    </location>
    <ligand>
        <name>S-adenosyl-L-methionine</name>
        <dbReference type="ChEBI" id="CHEBI:59789"/>
    </ligand>
</feature>
<dbReference type="EMBL" id="FNQN01000011">
    <property type="protein sequence ID" value="SEA75073.1"/>
    <property type="molecule type" value="Genomic_DNA"/>
</dbReference>
<keyword evidence="6 12" id="KW-0408">Iron</keyword>
<dbReference type="InterPro" id="IPR006638">
    <property type="entry name" value="Elp3/MiaA/NifB-like_rSAM"/>
</dbReference>
<feature type="binding site" evidence="12">
    <location>
        <position position="63"/>
    </location>
    <ligand>
        <name>GTP</name>
        <dbReference type="ChEBI" id="CHEBI:37565"/>
    </ligand>
</feature>
<dbReference type="EC" id="4.1.99.22" evidence="1 12"/>
<dbReference type="InterPro" id="IPR040064">
    <property type="entry name" value="MoaA-like"/>
</dbReference>
<dbReference type="InterPro" id="IPR000385">
    <property type="entry name" value="MoaA_NifB_PqqE_Fe-S-bd_CS"/>
</dbReference>
<dbReference type="GO" id="GO:0005525">
    <property type="term" value="F:GTP binding"/>
    <property type="evidence" value="ECO:0007669"/>
    <property type="project" value="UniProtKB-UniRule"/>
</dbReference>
<dbReference type="CDD" id="cd21117">
    <property type="entry name" value="Twitch_MoaA"/>
    <property type="match status" value="1"/>
</dbReference>
<comment type="function">
    <text evidence="12">Catalyzes the cyclization of GTP to (8S)-3',8-cyclo-7,8-dihydroguanosine 5'-triphosphate.</text>
</comment>
<comment type="subunit">
    <text evidence="12">Monomer and homodimer.</text>
</comment>
<dbReference type="InterPro" id="IPR007197">
    <property type="entry name" value="rSAM"/>
</dbReference>
<evidence type="ECO:0000256" key="3">
    <source>
        <dbReference type="ARBA" id="ARBA00022691"/>
    </source>
</evidence>
<feature type="binding site" evidence="12">
    <location>
        <position position="251"/>
    </location>
    <ligand>
        <name>[4Fe-4S] cluster</name>
        <dbReference type="ChEBI" id="CHEBI:49883"/>
        <label>2</label>
        <note>4Fe-4S-substrate</note>
    </ligand>
</feature>
<dbReference type="Gene3D" id="3.20.20.70">
    <property type="entry name" value="Aldolase class I"/>
    <property type="match status" value="1"/>
</dbReference>
<feature type="binding site" evidence="12">
    <location>
        <position position="24"/>
    </location>
    <ligand>
        <name>[4Fe-4S] cluster</name>
        <dbReference type="ChEBI" id="CHEBI:49883"/>
        <label>1</label>
        <note>4Fe-4S-S-AdoMet</note>
    </ligand>
</feature>
<dbReference type="InterPro" id="IPR010505">
    <property type="entry name" value="MoaA_twitch"/>
</dbReference>
<dbReference type="NCBIfam" id="TIGR02666">
    <property type="entry name" value="moaA"/>
    <property type="match status" value="1"/>
</dbReference>
<evidence type="ECO:0000256" key="4">
    <source>
        <dbReference type="ARBA" id="ARBA00022723"/>
    </source>
</evidence>
<comment type="similarity">
    <text evidence="12">Belongs to the radical SAM superfamily. MoaA family.</text>
</comment>
<comment type="cofactor">
    <cofactor evidence="12">
        <name>[4Fe-4S] cluster</name>
        <dbReference type="ChEBI" id="CHEBI:49883"/>
    </cofactor>
    <text evidence="12">Binds 2 [4Fe-4S] clusters. Binds 1 [4Fe-4S] cluster coordinated with 3 cysteines and an exchangeable S-adenosyl-L-methionine and 1 [4Fe-4S] cluster coordinated with 3 cysteines and the GTP-derived substrate.</text>
</comment>
<keyword evidence="2 12" id="KW-0004">4Fe-4S</keyword>
<feature type="binding site" evidence="12">
    <location>
        <begin position="256"/>
        <end position="258"/>
    </location>
    <ligand>
        <name>GTP</name>
        <dbReference type="ChEBI" id="CHEBI:37565"/>
    </ligand>
</feature>
<comment type="pathway">
    <text evidence="12">Cofactor biosynthesis; molybdopterin biosynthesis.</text>
</comment>
<evidence type="ECO:0000313" key="15">
    <source>
        <dbReference type="Proteomes" id="UP000199409"/>
    </source>
</evidence>
<dbReference type="GO" id="GO:1904047">
    <property type="term" value="F:S-adenosyl-L-methionine binding"/>
    <property type="evidence" value="ECO:0007669"/>
    <property type="project" value="UniProtKB-UniRule"/>
</dbReference>
<dbReference type="SMART" id="SM00729">
    <property type="entry name" value="Elp3"/>
    <property type="match status" value="1"/>
</dbReference>
<reference evidence="14 15" key="1">
    <citation type="submission" date="2016-10" db="EMBL/GenBank/DDBJ databases">
        <authorList>
            <person name="de Groot N.N."/>
        </authorList>
    </citation>
    <scope>NUCLEOTIDE SEQUENCE [LARGE SCALE GENOMIC DNA]</scope>
    <source>
        <strain evidence="14 15">DSM 7343</strain>
    </source>
</reference>
<keyword evidence="15" id="KW-1185">Reference proteome</keyword>
<dbReference type="AlphaFoldDB" id="A0A1H4DQM6"/>
<dbReference type="HAMAP" id="MF_01225_B">
    <property type="entry name" value="MoaA_B"/>
    <property type="match status" value="1"/>
</dbReference>
<dbReference type="SUPFAM" id="SSF102114">
    <property type="entry name" value="Radical SAM enzymes"/>
    <property type="match status" value="1"/>
</dbReference>
<sequence length="322" mass="35536">MQDLHGRNINYLRLSITDRCNLRCRYCMPADGVPQTDCDGILRFEDFLQIVRAATHLGIRKVRITGGEPLVRKGVIDFLGKLSSIPGIEEVALTTNGILLADNANALKDAGIKRLNISLDSLNPKTFTEITRGGSLEAVLKGIAAAEKAGLKIKLNMVVMRGVNDHEVLSFAAMSINNPWSVRYIEYMPTIQESDWRSRIVSGAEILTQLQEKHTLEPLGHSRYCGPAKPYRIAGAKGSIGIITPMSSHFCSSCNRIRVDSMGWAKSCLLSDDRLDLKPYLELPQPHLIGALQQVIENKQLEHHLGCEQDVMTPFSMSSIGG</sequence>
<dbReference type="GO" id="GO:0006777">
    <property type="term" value="P:Mo-molybdopterin cofactor biosynthetic process"/>
    <property type="evidence" value="ECO:0007669"/>
    <property type="project" value="UniProtKB-UniRule"/>
</dbReference>
<dbReference type="UniPathway" id="UPA00344"/>
<gene>
    <name evidence="12" type="primary">moaA</name>
    <name evidence="14" type="ORF">SAMN05660420_03061</name>
</gene>
<keyword evidence="4 12" id="KW-0479">Metal-binding</keyword>
<dbReference type="PROSITE" id="PS01305">
    <property type="entry name" value="MOAA_NIFB_PQQE"/>
    <property type="match status" value="1"/>
</dbReference>
<dbReference type="CDD" id="cd01335">
    <property type="entry name" value="Radical_SAM"/>
    <property type="match status" value="1"/>
</dbReference>
<feature type="binding site" evidence="12">
    <location>
        <position position="67"/>
    </location>
    <ligand>
        <name>S-adenosyl-L-methionine</name>
        <dbReference type="ChEBI" id="CHEBI:59789"/>
    </ligand>
</feature>
<evidence type="ECO:0000256" key="5">
    <source>
        <dbReference type="ARBA" id="ARBA00022741"/>
    </source>
</evidence>
<dbReference type="SFLD" id="SFLDG01383">
    <property type="entry name" value="cyclic_pyranopterin_phosphate"/>
    <property type="match status" value="1"/>
</dbReference>
<keyword evidence="9 12" id="KW-0501">Molybdenum cofactor biosynthesis</keyword>
<dbReference type="GO" id="GO:0061799">
    <property type="term" value="F:cyclic pyranopterin monophosphate synthase activity"/>
    <property type="evidence" value="ECO:0007669"/>
    <property type="project" value="TreeGrafter"/>
</dbReference>
<keyword evidence="5 12" id="KW-0547">Nucleotide-binding</keyword>
<feature type="binding site" evidence="12">
    <location>
        <position position="268"/>
    </location>
    <ligand>
        <name>[4Fe-4S] cluster</name>
        <dbReference type="ChEBI" id="CHEBI:49883"/>
        <label>2</label>
        <note>4Fe-4S-substrate</note>
    </ligand>
</feature>
<name>A0A1H4DQM6_9BACT</name>
<evidence type="ECO:0000313" key="14">
    <source>
        <dbReference type="EMBL" id="SEA75073.1"/>
    </source>
</evidence>
<dbReference type="SFLD" id="SFLDG01067">
    <property type="entry name" value="SPASM/twitch_domain_containing"/>
    <property type="match status" value="1"/>
</dbReference>
<feature type="binding site" evidence="12">
    <location>
        <position position="154"/>
    </location>
    <ligand>
        <name>GTP</name>
        <dbReference type="ChEBI" id="CHEBI:37565"/>
    </ligand>
</feature>
<feature type="binding site" evidence="12">
    <location>
        <position position="254"/>
    </location>
    <ligand>
        <name>[4Fe-4S] cluster</name>
        <dbReference type="ChEBI" id="CHEBI:49883"/>
        <label>2</label>
        <note>4Fe-4S-substrate</note>
    </ligand>
</feature>
<proteinExistence type="inferred from homology"/>
<evidence type="ECO:0000256" key="6">
    <source>
        <dbReference type="ARBA" id="ARBA00023004"/>
    </source>
</evidence>
<evidence type="ECO:0000256" key="9">
    <source>
        <dbReference type="ARBA" id="ARBA00023150"/>
    </source>
</evidence>
<dbReference type="RefSeq" id="WP_245706632.1">
    <property type="nucleotide sequence ID" value="NZ_FNQN01000011.1"/>
</dbReference>
<comment type="catalytic activity">
    <reaction evidence="11 12">
        <text>GTP + AH2 + S-adenosyl-L-methionine = (8S)-3',8-cyclo-7,8-dihydroguanosine 5'-triphosphate + 5'-deoxyadenosine + L-methionine + A + H(+)</text>
        <dbReference type="Rhea" id="RHEA:49576"/>
        <dbReference type="ChEBI" id="CHEBI:13193"/>
        <dbReference type="ChEBI" id="CHEBI:15378"/>
        <dbReference type="ChEBI" id="CHEBI:17319"/>
        <dbReference type="ChEBI" id="CHEBI:17499"/>
        <dbReference type="ChEBI" id="CHEBI:37565"/>
        <dbReference type="ChEBI" id="CHEBI:57844"/>
        <dbReference type="ChEBI" id="CHEBI:59789"/>
        <dbReference type="ChEBI" id="CHEBI:131766"/>
        <dbReference type="EC" id="4.1.99.22"/>
    </reaction>
</comment>
<feature type="binding site" evidence="12">
    <location>
        <position position="188"/>
    </location>
    <ligand>
        <name>S-adenosyl-L-methionine</name>
        <dbReference type="ChEBI" id="CHEBI:59789"/>
    </ligand>
</feature>
<keyword evidence="10 12" id="KW-0456">Lyase</keyword>
<dbReference type="GO" id="GO:0051539">
    <property type="term" value="F:4 iron, 4 sulfur cluster binding"/>
    <property type="evidence" value="ECO:0007669"/>
    <property type="project" value="UniProtKB-UniRule"/>
</dbReference>
<feature type="binding site" evidence="12">
    <location>
        <position position="27"/>
    </location>
    <ligand>
        <name>[4Fe-4S] cluster</name>
        <dbReference type="ChEBI" id="CHEBI:49883"/>
        <label>1</label>
        <note>4Fe-4S-S-AdoMet</note>
    </ligand>
</feature>
<feature type="binding site" evidence="12">
    <location>
        <position position="20"/>
    </location>
    <ligand>
        <name>[4Fe-4S] cluster</name>
        <dbReference type="ChEBI" id="CHEBI:49883"/>
        <label>1</label>
        <note>4Fe-4S-S-AdoMet</note>
    </ligand>
</feature>
<dbReference type="InterPro" id="IPR013483">
    <property type="entry name" value="MoaA"/>
</dbReference>
<evidence type="ECO:0000256" key="2">
    <source>
        <dbReference type="ARBA" id="ARBA00022485"/>
    </source>
</evidence>
<dbReference type="InterPro" id="IPR050105">
    <property type="entry name" value="MoCo_biosynth_MoaA/MoaC"/>
</dbReference>
<keyword evidence="8 12" id="KW-0342">GTP-binding</keyword>
<feature type="binding site" evidence="12">
    <location>
        <position position="26"/>
    </location>
    <ligand>
        <name>S-adenosyl-L-methionine</name>
        <dbReference type="ChEBI" id="CHEBI:59789"/>
    </ligand>
</feature>
<feature type="domain" description="Radical SAM core" evidence="13">
    <location>
        <begin position="4"/>
        <end position="217"/>
    </location>
</feature>
<evidence type="ECO:0000256" key="1">
    <source>
        <dbReference type="ARBA" id="ARBA00012167"/>
    </source>
</evidence>
<keyword evidence="7 12" id="KW-0411">Iron-sulfur</keyword>
<protein>
    <recommendedName>
        <fullName evidence="1 12">GTP 3',8-cyclase</fullName>
        <ecNumber evidence="1 12">4.1.99.22</ecNumber>
    </recommendedName>
    <alternativeName>
        <fullName evidence="12">Molybdenum cofactor biosynthesis protein A</fullName>
    </alternativeName>
</protein>
<dbReference type="Proteomes" id="UP000199409">
    <property type="component" value="Unassembled WGS sequence"/>
</dbReference>
<dbReference type="PANTHER" id="PTHR22960:SF0">
    <property type="entry name" value="MOLYBDENUM COFACTOR BIOSYNTHESIS PROTEIN 1"/>
    <property type="match status" value="1"/>
</dbReference>
<evidence type="ECO:0000256" key="8">
    <source>
        <dbReference type="ARBA" id="ARBA00023134"/>
    </source>
</evidence>
<dbReference type="GO" id="GO:0046872">
    <property type="term" value="F:metal ion binding"/>
    <property type="evidence" value="ECO:0007669"/>
    <property type="project" value="UniProtKB-KW"/>
</dbReference>
<dbReference type="Pfam" id="PF04055">
    <property type="entry name" value="Radical_SAM"/>
    <property type="match status" value="1"/>
</dbReference>
<keyword evidence="3 12" id="KW-0949">S-adenosyl-L-methionine</keyword>
<dbReference type="InterPro" id="IPR058240">
    <property type="entry name" value="rSAM_sf"/>
</dbReference>
<evidence type="ECO:0000256" key="10">
    <source>
        <dbReference type="ARBA" id="ARBA00023239"/>
    </source>
</evidence>
<dbReference type="SFLD" id="SFLDS00029">
    <property type="entry name" value="Radical_SAM"/>
    <property type="match status" value="1"/>
</dbReference>
<dbReference type="GO" id="GO:0061798">
    <property type="term" value="F:GTP 3',8'-cyclase activity"/>
    <property type="evidence" value="ECO:0007669"/>
    <property type="project" value="UniProtKB-UniRule"/>
</dbReference>
<dbReference type="InterPro" id="IPR013785">
    <property type="entry name" value="Aldolase_TIM"/>
</dbReference>
<evidence type="ECO:0000256" key="7">
    <source>
        <dbReference type="ARBA" id="ARBA00023014"/>
    </source>
</evidence>
<dbReference type="Pfam" id="PF06463">
    <property type="entry name" value="Mob_synth_C"/>
    <property type="match status" value="1"/>
</dbReference>
<feature type="binding site" evidence="12">
    <location>
        <position position="13"/>
    </location>
    <ligand>
        <name>GTP</name>
        <dbReference type="ChEBI" id="CHEBI:37565"/>
    </ligand>
</feature>
<dbReference type="SFLD" id="SFLDG01386">
    <property type="entry name" value="main_SPASM_domain-containing"/>
    <property type="match status" value="1"/>
</dbReference>
<organism evidence="14 15">
    <name type="scientific">Desulfuromusa kysingii</name>
    <dbReference type="NCBI Taxonomy" id="37625"/>
    <lineage>
        <taxon>Bacteria</taxon>
        <taxon>Pseudomonadati</taxon>
        <taxon>Thermodesulfobacteriota</taxon>
        <taxon>Desulfuromonadia</taxon>
        <taxon>Desulfuromonadales</taxon>
        <taxon>Geopsychrobacteraceae</taxon>
        <taxon>Desulfuromusa</taxon>
    </lineage>
</organism>
<evidence type="ECO:0000256" key="12">
    <source>
        <dbReference type="HAMAP-Rule" id="MF_01225"/>
    </source>
</evidence>
<dbReference type="STRING" id="37625.SAMN05660420_03061"/>
<dbReference type="PROSITE" id="PS51918">
    <property type="entry name" value="RADICAL_SAM"/>
    <property type="match status" value="1"/>
</dbReference>
<feature type="binding site" evidence="12">
    <location>
        <position position="94"/>
    </location>
    <ligand>
        <name>GTP</name>
        <dbReference type="ChEBI" id="CHEBI:37565"/>
    </ligand>
</feature>